<name>A0A2K3KLZ9_TRIPR</name>
<evidence type="ECO:0000313" key="1">
    <source>
        <dbReference type="EMBL" id="PNX67338.1"/>
    </source>
</evidence>
<dbReference type="EMBL" id="ASHM01207839">
    <property type="protein sequence ID" value="PNX67338.1"/>
    <property type="molecule type" value="Genomic_DNA"/>
</dbReference>
<dbReference type="AlphaFoldDB" id="A0A2K3KLZ9"/>
<protein>
    <submittedName>
        <fullName evidence="1">Uncharacterized protein</fullName>
    </submittedName>
</protein>
<reference evidence="1 2" key="1">
    <citation type="journal article" date="2014" name="Am. J. Bot.">
        <title>Genome assembly and annotation for red clover (Trifolium pratense; Fabaceae).</title>
        <authorList>
            <person name="Istvanek J."/>
            <person name="Jaros M."/>
            <person name="Krenek A."/>
            <person name="Repkova J."/>
        </authorList>
    </citation>
    <scope>NUCLEOTIDE SEQUENCE [LARGE SCALE GENOMIC DNA]</scope>
    <source>
        <strain evidence="2">cv. Tatra</strain>
        <tissue evidence="1">Young leaves</tissue>
    </source>
</reference>
<comment type="caution">
    <text evidence="1">The sequence shown here is derived from an EMBL/GenBank/DDBJ whole genome shotgun (WGS) entry which is preliminary data.</text>
</comment>
<accession>A0A2K3KLZ9</accession>
<dbReference type="Proteomes" id="UP000236291">
    <property type="component" value="Unassembled WGS sequence"/>
</dbReference>
<proteinExistence type="predicted"/>
<organism evidence="1 2">
    <name type="scientific">Trifolium pratense</name>
    <name type="common">Red clover</name>
    <dbReference type="NCBI Taxonomy" id="57577"/>
    <lineage>
        <taxon>Eukaryota</taxon>
        <taxon>Viridiplantae</taxon>
        <taxon>Streptophyta</taxon>
        <taxon>Embryophyta</taxon>
        <taxon>Tracheophyta</taxon>
        <taxon>Spermatophyta</taxon>
        <taxon>Magnoliopsida</taxon>
        <taxon>eudicotyledons</taxon>
        <taxon>Gunneridae</taxon>
        <taxon>Pentapetalae</taxon>
        <taxon>rosids</taxon>
        <taxon>fabids</taxon>
        <taxon>Fabales</taxon>
        <taxon>Fabaceae</taxon>
        <taxon>Papilionoideae</taxon>
        <taxon>50 kb inversion clade</taxon>
        <taxon>NPAAA clade</taxon>
        <taxon>Hologalegina</taxon>
        <taxon>IRL clade</taxon>
        <taxon>Trifolieae</taxon>
        <taxon>Trifolium</taxon>
    </lineage>
</organism>
<evidence type="ECO:0000313" key="2">
    <source>
        <dbReference type="Proteomes" id="UP000236291"/>
    </source>
</evidence>
<gene>
    <name evidence="1" type="ORF">L195_g063470</name>
</gene>
<reference evidence="1 2" key="2">
    <citation type="journal article" date="2017" name="Front. Plant Sci.">
        <title>Gene Classification and Mining of Molecular Markers Useful in Red Clover (Trifolium pratense) Breeding.</title>
        <authorList>
            <person name="Istvanek J."/>
            <person name="Dluhosova J."/>
            <person name="Dluhos P."/>
            <person name="Patkova L."/>
            <person name="Nedelnik J."/>
            <person name="Repkova J."/>
        </authorList>
    </citation>
    <scope>NUCLEOTIDE SEQUENCE [LARGE SCALE GENOMIC DNA]</scope>
    <source>
        <strain evidence="2">cv. Tatra</strain>
        <tissue evidence="1">Young leaves</tissue>
    </source>
</reference>
<sequence>MGLAAVMVTAEVGGRVRNLSETSGIWDEIKIECAAEVCYR</sequence>